<evidence type="ECO:0000313" key="2">
    <source>
        <dbReference type="EMBL" id="OHA01441.1"/>
    </source>
</evidence>
<evidence type="ECO:0000313" key="3">
    <source>
        <dbReference type="Proteomes" id="UP000178710"/>
    </source>
</evidence>
<gene>
    <name evidence="2" type="ORF">A3C12_03075</name>
</gene>
<dbReference type="Proteomes" id="UP000178710">
    <property type="component" value="Unassembled WGS sequence"/>
</dbReference>
<feature type="region of interest" description="Disordered" evidence="1">
    <location>
        <begin position="56"/>
        <end position="77"/>
    </location>
</feature>
<dbReference type="EMBL" id="MHQK01000027">
    <property type="protein sequence ID" value="OHA01441.1"/>
    <property type="molecule type" value="Genomic_DNA"/>
</dbReference>
<protein>
    <submittedName>
        <fullName evidence="2">Uncharacterized protein</fullName>
    </submittedName>
</protein>
<reference evidence="2 3" key="1">
    <citation type="journal article" date="2016" name="Nat. Commun.">
        <title>Thousands of microbial genomes shed light on interconnected biogeochemical processes in an aquifer system.</title>
        <authorList>
            <person name="Anantharaman K."/>
            <person name="Brown C.T."/>
            <person name="Hug L.A."/>
            <person name="Sharon I."/>
            <person name="Castelle C.J."/>
            <person name="Probst A.J."/>
            <person name="Thomas B.C."/>
            <person name="Singh A."/>
            <person name="Wilkins M.J."/>
            <person name="Karaoz U."/>
            <person name="Brodie E.L."/>
            <person name="Williams K.H."/>
            <person name="Hubbard S.S."/>
            <person name="Banfield J.F."/>
        </authorList>
    </citation>
    <scope>NUCLEOTIDE SEQUENCE [LARGE SCALE GENOMIC DNA]</scope>
</reference>
<name>A0A1G2KSJ2_9BACT</name>
<dbReference type="AlphaFoldDB" id="A0A1G2KSJ2"/>
<evidence type="ECO:0000256" key="1">
    <source>
        <dbReference type="SAM" id="MobiDB-lite"/>
    </source>
</evidence>
<organism evidence="2 3">
    <name type="scientific">Candidatus Sungbacteria bacterium RIFCSPHIGHO2_02_FULL_49_20</name>
    <dbReference type="NCBI Taxonomy" id="1802272"/>
    <lineage>
        <taxon>Bacteria</taxon>
        <taxon>Candidatus Sungiibacteriota</taxon>
    </lineage>
</organism>
<comment type="caution">
    <text evidence="2">The sequence shown here is derived from an EMBL/GenBank/DDBJ whole genome shotgun (WGS) entry which is preliminary data.</text>
</comment>
<proteinExistence type="predicted"/>
<accession>A0A1G2KSJ2</accession>
<sequence length="77" mass="8010">MGSNLQFIQKLAGETTVALVARPNSRLVSLASRVRADVACGVCCKTVTEVSRTLAANPAASEAAGQKNFTGDEDRDA</sequence>